<feature type="region of interest" description="Disordered" evidence="1">
    <location>
        <begin position="247"/>
        <end position="269"/>
    </location>
</feature>
<name>A0AAD7ERE0_9AGAR</name>
<sequence length="449" mass="49511">MPSARFAAQAIHENISTIAAEEDSDDDDVTLLNMPTTISLDDNDNEDEDEVLELTSQRKRRHSADHDYEEGGEGENNEDGQEDDEDEGPPSTKRRQIDGDNEEGTADADEDGEDDDIGADPAPAKKRVDPARPPVLPASPLATCDIEFTALIFTAEAMKKPKSSHKPIPKVFTLESDAPWTTMKTRLRPLIRAVFKPATLKFEEYNITFVVPRKVTTAMPLVSSDNFKHLLKHAVKIKNDPTAKITIEPIPDTSTKENEEASPKAKKGKGTKICNMQDILLANGALNAKISTLRERWLCPTPNGHCGSAHCFVHPNEIDHFPLSHAHFDSWAAAMLKGDSFVTIDKPPNNELFDKVNLQTLAARSPLLQRRLELAQKQPTNTVLQININIPPELLAFLCPAPALITPPAIAANGPKMLIPHGALPGPKLLIEEFCEHHALDDEICARFR</sequence>
<comment type="caution">
    <text evidence="2">The sequence shown here is derived from an EMBL/GenBank/DDBJ whole genome shotgun (WGS) entry which is preliminary data.</text>
</comment>
<feature type="region of interest" description="Disordered" evidence="1">
    <location>
        <begin position="17"/>
        <end position="139"/>
    </location>
</feature>
<keyword evidence="3" id="KW-1185">Reference proteome</keyword>
<feature type="compositionally biased region" description="Acidic residues" evidence="1">
    <location>
        <begin position="99"/>
        <end position="118"/>
    </location>
</feature>
<feature type="compositionally biased region" description="Acidic residues" evidence="1">
    <location>
        <begin position="20"/>
        <end position="29"/>
    </location>
</feature>
<reference evidence="2" key="1">
    <citation type="submission" date="2023-03" db="EMBL/GenBank/DDBJ databases">
        <title>Massive genome expansion in bonnet fungi (Mycena s.s.) driven by repeated elements and novel gene families across ecological guilds.</title>
        <authorList>
            <consortium name="Lawrence Berkeley National Laboratory"/>
            <person name="Harder C.B."/>
            <person name="Miyauchi S."/>
            <person name="Viragh M."/>
            <person name="Kuo A."/>
            <person name="Thoen E."/>
            <person name="Andreopoulos B."/>
            <person name="Lu D."/>
            <person name="Skrede I."/>
            <person name="Drula E."/>
            <person name="Henrissat B."/>
            <person name="Morin E."/>
            <person name="Kohler A."/>
            <person name="Barry K."/>
            <person name="LaButti K."/>
            <person name="Morin E."/>
            <person name="Salamov A."/>
            <person name="Lipzen A."/>
            <person name="Mereny Z."/>
            <person name="Hegedus B."/>
            <person name="Baldrian P."/>
            <person name="Stursova M."/>
            <person name="Weitz H."/>
            <person name="Taylor A."/>
            <person name="Grigoriev I.V."/>
            <person name="Nagy L.G."/>
            <person name="Martin F."/>
            <person name="Kauserud H."/>
        </authorList>
    </citation>
    <scope>NUCLEOTIDE SEQUENCE</scope>
    <source>
        <strain evidence="2">CBHHK002</strain>
    </source>
</reference>
<dbReference type="Proteomes" id="UP001218218">
    <property type="component" value="Unassembled WGS sequence"/>
</dbReference>
<dbReference type="AlphaFoldDB" id="A0AAD7ERE0"/>
<feature type="compositionally biased region" description="Acidic residues" evidence="1">
    <location>
        <begin position="41"/>
        <end position="52"/>
    </location>
</feature>
<gene>
    <name evidence="2" type="ORF">DFH08DRAFT_1080098</name>
</gene>
<evidence type="ECO:0000256" key="1">
    <source>
        <dbReference type="SAM" id="MobiDB-lite"/>
    </source>
</evidence>
<proteinExistence type="predicted"/>
<dbReference type="EMBL" id="JARIHO010000018">
    <property type="protein sequence ID" value="KAJ7347867.1"/>
    <property type="molecule type" value="Genomic_DNA"/>
</dbReference>
<feature type="compositionally biased region" description="Acidic residues" evidence="1">
    <location>
        <begin position="67"/>
        <end position="88"/>
    </location>
</feature>
<evidence type="ECO:0000313" key="2">
    <source>
        <dbReference type="EMBL" id="KAJ7347867.1"/>
    </source>
</evidence>
<accession>A0AAD7ERE0</accession>
<organism evidence="2 3">
    <name type="scientific">Mycena albidolilacea</name>
    <dbReference type="NCBI Taxonomy" id="1033008"/>
    <lineage>
        <taxon>Eukaryota</taxon>
        <taxon>Fungi</taxon>
        <taxon>Dikarya</taxon>
        <taxon>Basidiomycota</taxon>
        <taxon>Agaricomycotina</taxon>
        <taxon>Agaricomycetes</taxon>
        <taxon>Agaricomycetidae</taxon>
        <taxon>Agaricales</taxon>
        <taxon>Marasmiineae</taxon>
        <taxon>Mycenaceae</taxon>
        <taxon>Mycena</taxon>
    </lineage>
</organism>
<feature type="compositionally biased region" description="Basic and acidic residues" evidence="1">
    <location>
        <begin position="254"/>
        <end position="263"/>
    </location>
</feature>
<evidence type="ECO:0000313" key="3">
    <source>
        <dbReference type="Proteomes" id="UP001218218"/>
    </source>
</evidence>
<protein>
    <submittedName>
        <fullName evidence="2">Uncharacterized protein</fullName>
    </submittedName>
</protein>